<dbReference type="GO" id="GO:0051604">
    <property type="term" value="P:protein maturation"/>
    <property type="evidence" value="ECO:0007669"/>
    <property type="project" value="UniProtKB-UniRule"/>
</dbReference>
<dbReference type="InterPro" id="IPR039920">
    <property type="entry name" value="MMS19"/>
</dbReference>
<name>A0AAE0JVP1_9PEZI</name>
<reference evidence="7" key="2">
    <citation type="submission" date="2023-06" db="EMBL/GenBank/DDBJ databases">
        <authorList>
            <consortium name="Lawrence Berkeley National Laboratory"/>
            <person name="Haridas S."/>
            <person name="Hensen N."/>
            <person name="Bonometti L."/>
            <person name="Westerberg I."/>
            <person name="Brannstrom I.O."/>
            <person name="Guillou S."/>
            <person name="Cros-Aarteil S."/>
            <person name="Calhoun S."/>
            <person name="Kuo A."/>
            <person name="Mondo S."/>
            <person name="Pangilinan J."/>
            <person name="Riley R."/>
            <person name="Labutti K."/>
            <person name="Andreopoulos B."/>
            <person name="Lipzen A."/>
            <person name="Chen C."/>
            <person name="Yanf M."/>
            <person name="Daum C."/>
            <person name="Ng V."/>
            <person name="Clum A."/>
            <person name="Steindorff A."/>
            <person name="Ohm R."/>
            <person name="Martin F."/>
            <person name="Silar P."/>
            <person name="Natvig D."/>
            <person name="Lalanne C."/>
            <person name="Gautier V."/>
            <person name="Ament-Velasquez S.L."/>
            <person name="Kruys A."/>
            <person name="Hutchinson M.I."/>
            <person name="Powell A.J."/>
            <person name="Barry K."/>
            <person name="Miller A.N."/>
            <person name="Grigoriev I.V."/>
            <person name="Debuchy R."/>
            <person name="Gladieux P."/>
            <person name="Thoren M.H."/>
            <person name="Johannesson H."/>
        </authorList>
    </citation>
    <scope>NUCLEOTIDE SEQUENCE</scope>
    <source>
        <strain evidence="7">CBS 958.72</strain>
    </source>
</reference>
<comment type="subcellular location">
    <subcellularLocation>
        <location evidence="1 4">Nucleus</location>
    </subcellularLocation>
</comment>
<keyword evidence="4" id="KW-0227">DNA damage</keyword>
<organism evidence="7 8">
    <name type="scientific">Lasiosphaeria ovina</name>
    <dbReference type="NCBI Taxonomy" id="92902"/>
    <lineage>
        <taxon>Eukaryota</taxon>
        <taxon>Fungi</taxon>
        <taxon>Dikarya</taxon>
        <taxon>Ascomycota</taxon>
        <taxon>Pezizomycotina</taxon>
        <taxon>Sordariomycetes</taxon>
        <taxon>Sordariomycetidae</taxon>
        <taxon>Sordariales</taxon>
        <taxon>Lasiosphaeriaceae</taxon>
        <taxon>Lasiosphaeria</taxon>
    </lineage>
</organism>
<comment type="caution">
    <text evidence="7">The sequence shown here is derived from an EMBL/GenBank/DDBJ whole genome shotgun (WGS) entry which is preliminary data.</text>
</comment>
<dbReference type="PANTHER" id="PTHR12891:SF0">
    <property type="entry name" value="MMS19 NUCLEOTIDE EXCISION REPAIR PROTEIN HOMOLOG"/>
    <property type="match status" value="1"/>
</dbReference>
<accession>A0AAE0JVP1</accession>
<gene>
    <name evidence="7" type="ORF">B0T24DRAFT_431488</name>
</gene>
<evidence type="ECO:0000256" key="3">
    <source>
        <dbReference type="ARBA" id="ARBA00023242"/>
    </source>
</evidence>
<proteinExistence type="inferred from homology"/>
<keyword evidence="8" id="KW-1185">Reference proteome</keyword>
<protein>
    <recommendedName>
        <fullName evidence="4">MMS19 nucleotide excision repair protein</fullName>
    </recommendedName>
</protein>
<evidence type="ECO:0000256" key="1">
    <source>
        <dbReference type="ARBA" id="ARBA00004123"/>
    </source>
</evidence>
<dbReference type="InterPro" id="IPR029240">
    <property type="entry name" value="MMS19_N"/>
</dbReference>
<feature type="domain" description="MMS19 N-terminal" evidence="6">
    <location>
        <begin position="73"/>
        <end position="333"/>
    </location>
</feature>
<dbReference type="GO" id="GO:0097361">
    <property type="term" value="C:cytosolic [4Fe-4S] assembly targeting complex"/>
    <property type="evidence" value="ECO:0007669"/>
    <property type="project" value="UniProtKB-UniRule"/>
</dbReference>
<comment type="function">
    <text evidence="4">Key component of the cytosolic iron-sulfur protein assembly (CIA) complex, a multiprotein complex that mediates the incorporation of iron-sulfur cluster into apoproteins specifically involved in DNA metabolism and genomic integrity. In the CIA complex, MMS19 acts as an adapter between early-acting CIA components and a subset of cellular target iron-sulfur proteins.</text>
</comment>
<dbReference type="EMBL" id="JAULSN010000009">
    <property type="protein sequence ID" value="KAK3365301.1"/>
    <property type="molecule type" value="Genomic_DNA"/>
</dbReference>
<keyword evidence="3 4" id="KW-0539">Nucleus</keyword>
<feature type="domain" description="MMS19 C-terminal" evidence="5">
    <location>
        <begin position="898"/>
        <end position="1102"/>
    </location>
</feature>
<dbReference type="GO" id="GO:0016226">
    <property type="term" value="P:iron-sulfur cluster assembly"/>
    <property type="evidence" value="ECO:0007669"/>
    <property type="project" value="UniProtKB-UniRule"/>
</dbReference>
<sequence>MESFKTWALQYVLSDDEAAQLDIAGQAAKEIEGSRASSTVVGNWAASVQPWMATAQPGNDDQMDDGDDSGNGDIIARAKALGFLAATLEALDRNILRTDQVARLVGFFGAMFSYDHKAGITASTKALRQLRAMKNFKPDMGVKVIEDVSKIKEDFRLQLAPTRLDIYELFLGLLEDESVRSELQHKYGSSCGFVVDLLQICQHERDPKNLLVWFEILVALVRSYDASTEVTEEIFKAFSAYFPISLRTSATPTGITAEDLKSALRNCFAAHGRLATLAFPFLMQKLDQGDAVTVSVKVDILKTIKACVEQYENPQVNVVPHIEKTWSSLKYEVRNGEVKETIDATLEVLRAIANKVDGTSTQKFGASMLKNYIELVFSDTREDLSNSTYTKQAGLLLMTVVTCNVRAYVLESSNLIECLRQNIRQPKSPSHTKDLVLLLNSVLRARMDLVKNRANFNPEDEKLLQAESHTPLETLFHDVYLPLWTKRINDPRLEEVDVLKQVAQGFALIVRQQAVGPDGQVLLLSSVTVCSEICSLLTQSLTQCLSLSSNDNNVRDSALGDEIVLALRSVVMNYTDGYAEFANKARAEIRKRDWTVPSKHSLRALTDLVMRLAFIGCSEIPSGVALGTPSQKPFSPLQHFITLASTALELFDTSSLLGAARPGVSVKESQVNAYIMAALHAAILHFRDACTEKYKQEALASYSKSDRDWVEEFRHMPRDWLRQLQETNGKSDEALASVTEGNLEVYRQFLRLSLFIVRYLYLADSTEESSTPWSGQTRIQLANIAAFVVGSLDEGLQKSCKLASEAFNLFRVDKSPSMLSGPRDSRTEPLTLGILRGLWPGAMIEMYKPDGVAQTFMCDSAGAGSLTSRESQIRASIGLILANKYKGGASTSDPDGQVMGQVMDYWGKQLQVVTTSTNISSTELEALITHAMHIIAGATARQDKNVLGLVSVFQEVIASQNGGTVARSIGILVQSNDLLTPENHAVVRRFYKQWVYSNLAKPLYNLALPTKNGSEAAIRYTAAILSIASNCPFTVYEDDLEPLIRLIITALAIRTSLSKDITRLQVVPALEILVEVLANNADSLKGHLRAIVDSATAIYKESFHEHQERTKQDSKPASRASVLHIVMCRKLVLQLLAALPKKFEVRYLLPFGRVLRRTLWEACGDPIRELRETARLARKNWLKIE</sequence>
<dbReference type="InterPro" id="IPR024687">
    <property type="entry name" value="MMS19_C"/>
</dbReference>
<dbReference type="GO" id="GO:0005634">
    <property type="term" value="C:nucleus"/>
    <property type="evidence" value="ECO:0007669"/>
    <property type="project" value="UniProtKB-SubCell"/>
</dbReference>
<reference evidence="7" key="1">
    <citation type="journal article" date="2023" name="Mol. Phylogenet. Evol.">
        <title>Genome-scale phylogeny and comparative genomics of the fungal order Sordariales.</title>
        <authorList>
            <person name="Hensen N."/>
            <person name="Bonometti L."/>
            <person name="Westerberg I."/>
            <person name="Brannstrom I.O."/>
            <person name="Guillou S."/>
            <person name="Cros-Aarteil S."/>
            <person name="Calhoun S."/>
            <person name="Haridas S."/>
            <person name="Kuo A."/>
            <person name="Mondo S."/>
            <person name="Pangilinan J."/>
            <person name="Riley R."/>
            <person name="LaButti K."/>
            <person name="Andreopoulos B."/>
            <person name="Lipzen A."/>
            <person name="Chen C."/>
            <person name="Yan M."/>
            <person name="Daum C."/>
            <person name="Ng V."/>
            <person name="Clum A."/>
            <person name="Steindorff A."/>
            <person name="Ohm R.A."/>
            <person name="Martin F."/>
            <person name="Silar P."/>
            <person name="Natvig D.O."/>
            <person name="Lalanne C."/>
            <person name="Gautier V."/>
            <person name="Ament-Velasquez S.L."/>
            <person name="Kruys A."/>
            <person name="Hutchinson M.I."/>
            <person name="Powell A.J."/>
            <person name="Barry K."/>
            <person name="Miller A.N."/>
            <person name="Grigoriev I.V."/>
            <person name="Debuchy R."/>
            <person name="Gladieux P."/>
            <person name="Hiltunen Thoren M."/>
            <person name="Johannesson H."/>
        </authorList>
    </citation>
    <scope>NUCLEOTIDE SEQUENCE</scope>
    <source>
        <strain evidence="7">CBS 958.72</strain>
    </source>
</reference>
<dbReference type="InterPro" id="IPR016024">
    <property type="entry name" value="ARM-type_fold"/>
</dbReference>
<comment type="similarity">
    <text evidence="4">Belongs to the MET18/MMS19 family.</text>
</comment>
<keyword evidence="4" id="KW-0234">DNA repair</keyword>
<evidence type="ECO:0000259" key="5">
    <source>
        <dbReference type="Pfam" id="PF12460"/>
    </source>
</evidence>
<dbReference type="GO" id="GO:0006281">
    <property type="term" value="P:DNA repair"/>
    <property type="evidence" value="ECO:0007669"/>
    <property type="project" value="UniProtKB-UniRule"/>
</dbReference>
<dbReference type="Pfam" id="PF12460">
    <property type="entry name" value="MMS19_C"/>
    <property type="match status" value="1"/>
</dbReference>
<keyword evidence="2" id="KW-0677">Repeat</keyword>
<dbReference type="Proteomes" id="UP001287356">
    <property type="component" value="Unassembled WGS sequence"/>
</dbReference>
<dbReference type="PANTHER" id="PTHR12891">
    <property type="entry name" value="DNA REPAIR/TRANSCRIPTION PROTEIN MET18/MMS19"/>
    <property type="match status" value="1"/>
</dbReference>
<evidence type="ECO:0000313" key="8">
    <source>
        <dbReference type="Proteomes" id="UP001287356"/>
    </source>
</evidence>
<evidence type="ECO:0000259" key="6">
    <source>
        <dbReference type="Pfam" id="PF14500"/>
    </source>
</evidence>
<dbReference type="SUPFAM" id="SSF48371">
    <property type="entry name" value="ARM repeat"/>
    <property type="match status" value="1"/>
</dbReference>
<evidence type="ECO:0000313" key="7">
    <source>
        <dbReference type="EMBL" id="KAK3365301.1"/>
    </source>
</evidence>
<dbReference type="AlphaFoldDB" id="A0AAE0JVP1"/>
<dbReference type="Pfam" id="PF14500">
    <property type="entry name" value="MMS19_N"/>
    <property type="match status" value="1"/>
</dbReference>
<evidence type="ECO:0000256" key="2">
    <source>
        <dbReference type="ARBA" id="ARBA00022737"/>
    </source>
</evidence>
<evidence type="ECO:0000256" key="4">
    <source>
        <dbReference type="RuleBase" id="RU367072"/>
    </source>
</evidence>